<dbReference type="CDD" id="cd17535">
    <property type="entry name" value="REC_NarL-like"/>
    <property type="match status" value="1"/>
</dbReference>
<dbReference type="InterPro" id="IPR011006">
    <property type="entry name" value="CheY-like_superfamily"/>
</dbReference>
<dbReference type="SMART" id="SM00448">
    <property type="entry name" value="REC"/>
    <property type="match status" value="1"/>
</dbReference>
<dbReference type="PROSITE" id="PS50110">
    <property type="entry name" value="RESPONSE_REGULATORY"/>
    <property type="match status" value="1"/>
</dbReference>
<evidence type="ECO:0000259" key="4">
    <source>
        <dbReference type="PROSITE" id="PS50110"/>
    </source>
</evidence>
<keyword evidence="1" id="KW-0238">DNA-binding</keyword>
<dbReference type="InterPro" id="IPR001789">
    <property type="entry name" value="Sig_transdc_resp-reg_receiver"/>
</dbReference>
<dbReference type="InterPro" id="IPR039420">
    <property type="entry name" value="WalR-like"/>
</dbReference>
<dbReference type="GO" id="GO:0003677">
    <property type="term" value="F:DNA binding"/>
    <property type="evidence" value="ECO:0007669"/>
    <property type="project" value="UniProtKB-KW"/>
</dbReference>
<sequence>MSVPIRVVLTDDHPVVRRGVADVLSASGRISIVGEAANGEEALAVCQTTQPDIVIMDVRMKGMDGIETTNRIKEKFPGIRVIGLSTFPQDHIIEAMKDAGASGFLVKELTAAELIDATIRVHSGETVFFRGAEVTAGDEGAASQAPEKSAYAIGPQQQ</sequence>
<gene>
    <name evidence="5" type="ORF">GCM10011342_15840</name>
</gene>
<evidence type="ECO:0000256" key="1">
    <source>
        <dbReference type="ARBA" id="ARBA00023125"/>
    </source>
</evidence>
<keyword evidence="6" id="KW-1185">Reference proteome</keyword>
<feature type="domain" description="Response regulatory" evidence="4">
    <location>
        <begin position="6"/>
        <end position="122"/>
    </location>
</feature>
<dbReference type="Proteomes" id="UP000613582">
    <property type="component" value="Unassembled WGS sequence"/>
</dbReference>
<evidence type="ECO:0000313" key="5">
    <source>
        <dbReference type="EMBL" id="GGD07794.1"/>
    </source>
</evidence>
<protein>
    <recommendedName>
        <fullName evidence="4">Response regulatory domain-containing protein</fullName>
    </recommendedName>
</protein>
<dbReference type="SUPFAM" id="SSF52172">
    <property type="entry name" value="CheY-like"/>
    <property type="match status" value="1"/>
</dbReference>
<dbReference type="AlphaFoldDB" id="A0A8J2V328"/>
<dbReference type="Pfam" id="PF00072">
    <property type="entry name" value="Response_reg"/>
    <property type="match status" value="1"/>
</dbReference>
<name>A0A8J2V328_9PROT</name>
<keyword evidence="2" id="KW-0597">Phosphoprotein</keyword>
<evidence type="ECO:0000256" key="2">
    <source>
        <dbReference type="PROSITE-ProRule" id="PRU00169"/>
    </source>
</evidence>
<proteinExistence type="predicted"/>
<dbReference type="InterPro" id="IPR058245">
    <property type="entry name" value="NreC/VraR/RcsB-like_REC"/>
</dbReference>
<feature type="modified residue" description="4-aspartylphosphate" evidence="2">
    <location>
        <position position="57"/>
    </location>
</feature>
<dbReference type="EMBL" id="BMGH01000001">
    <property type="protein sequence ID" value="GGD07794.1"/>
    <property type="molecule type" value="Genomic_DNA"/>
</dbReference>
<dbReference type="Gene3D" id="3.40.50.2300">
    <property type="match status" value="1"/>
</dbReference>
<feature type="region of interest" description="Disordered" evidence="3">
    <location>
        <begin position="138"/>
        <end position="158"/>
    </location>
</feature>
<evidence type="ECO:0000313" key="6">
    <source>
        <dbReference type="Proteomes" id="UP000613582"/>
    </source>
</evidence>
<evidence type="ECO:0000256" key="3">
    <source>
        <dbReference type="SAM" id="MobiDB-lite"/>
    </source>
</evidence>
<dbReference type="RefSeq" id="WP_188158938.1">
    <property type="nucleotide sequence ID" value="NZ_BMGH01000001.1"/>
</dbReference>
<reference evidence="5" key="1">
    <citation type="journal article" date="2014" name="Int. J. Syst. Evol. Microbiol.">
        <title>Complete genome sequence of Corynebacterium casei LMG S-19264T (=DSM 44701T), isolated from a smear-ripened cheese.</title>
        <authorList>
            <consortium name="US DOE Joint Genome Institute (JGI-PGF)"/>
            <person name="Walter F."/>
            <person name="Albersmeier A."/>
            <person name="Kalinowski J."/>
            <person name="Ruckert C."/>
        </authorList>
    </citation>
    <scope>NUCLEOTIDE SEQUENCE</scope>
    <source>
        <strain evidence="5">CGMCC 1.12921</strain>
    </source>
</reference>
<accession>A0A8J2V328</accession>
<organism evidence="5 6">
    <name type="scientific">Aquisalinus flavus</name>
    <dbReference type="NCBI Taxonomy" id="1526572"/>
    <lineage>
        <taxon>Bacteria</taxon>
        <taxon>Pseudomonadati</taxon>
        <taxon>Pseudomonadota</taxon>
        <taxon>Alphaproteobacteria</taxon>
        <taxon>Parvularculales</taxon>
        <taxon>Parvularculaceae</taxon>
        <taxon>Aquisalinus</taxon>
    </lineage>
</organism>
<dbReference type="GO" id="GO:0000160">
    <property type="term" value="P:phosphorelay signal transduction system"/>
    <property type="evidence" value="ECO:0007669"/>
    <property type="project" value="InterPro"/>
</dbReference>
<comment type="caution">
    <text evidence="5">The sequence shown here is derived from an EMBL/GenBank/DDBJ whole genome shotgun (WGS) entry which is preliminary data.</text>
</comment>
<dbReference type="PANTHER" id="PTHR43214">
    <property type="entry name" value="TWO-COMPONENT RESPONSE REGULATOR"/>
    <property type="match status" value="1"/>
</dbReference>
<reference evidence="5" key="2">
    <citation type="submission" date="2020-09" db="EMBL/GenBank/DDBJ databases">
        <authorList>
            <person name="Sun Q."/>
            <person name="Zhou Y."/>
        </authorList>
    </citation>
    <scope>NUCLEOTIDE SEQUENCE</scope>
    <source>
        <strain evidence="5">CGMCC 1.12921</strain>
    </source>
</reference>